<feature type="chain" id="PRO_5036857271" evidence="1">
    <location>
        <begin position="22"/>
        <end position="66"/>
    </location>
</feature>
<sequence length="66" mass="7435">MVCCCDRMTLVSLTITVLVRGIEDDVDAESQVRFLLYEQFNDIQVSVLSRSLQSCMTSKDSVDVDL</sequence>
<feature type="signal peptide" evidence="1">
    <location>
        <begin position="1"/>
        <end position="21"/>
    </location>
</feature>
<protein>
    <submittedName>
        <fullName evidence="3">Uncharacterized protein</fullName>
    </submittedName>
</protein>
<dbReference type="Proteomes" id="UP000887565">
    <property type="component" value="Unplaced"/>
</dbReference>
<accession>A0A915KCN7</accession>
<name>A0A915KCN7_ROMCU</name>
<keyword evidence="1" id="KW-0732">Signal</keyword>
<evidence type="ECO:0000313" key="2">
    <source>
        <dbReference type="Proteomes" id="UP000887565"/>
    </source>
</evidence>
<evidence type="ECO:0000256" key="1">
    <source>
        <dbReference type="SAM" id="SignalP"/>
    </source>
</evidence>
<dbReference type="AlphaFoldDB" id="A0A915KCN7"/>
<evidence type="ECO:0000313" key="3">
    <source>
        <dbReference type="WBParaSite" id="nRc.2.0.1.t36543-RA"/>
    </source>
</evidence>
<reference evidence="3" key="1">
    <citation type="submission" date="2022-11" db="UniProtKB">
        <authorList>
            <consortium name="WormBaseParasite"/>
        </authorList>
    </citation>
    <scope>IDENTIFICATION</scope>
</reference>
<proteinExistence type="predicted"/>
<dbReference type="WBParaSite" id="nRc.2.0.1.t36543-RA">
    <property type="protein sequence ID" value="nRc.2.0.1.t36543-RA"/>
    <property type="gene ID" value="nRc.2.0.1.g36543"/>
</dbReference>
<organism evidence="2 3">
    <name type="scientific">Romanomermis culicivorax</name>
    <name type="common">Nematode worm</name>
    <dbReference type="NCBI Taxonomy" id="13658"/>
    <lineage>
        <taxon>Eukaryota</taxon>
        <taxon>Metazoa</taxon>
        <taxon>Ecdysozoa</taxon>
        <taxon>Nematoda</taxon>
        <taxon>Enoplea</taxon>
        <taxon>Dorylaimia</taxon>
        <taxon>Mermithida</taxon>
        <taxon>Mermithoidea</taxon>
        <taxon>Mermithidae</taxon>
        <taxon>Romanomermis</taxon>
    </lineage>
</organism>
<keyword evidence="2" id="KW-1185">Reference proteome</keyword>